<dbReference type="AlphaFoldDB" id="A0A382WUF0"/>
<sequence>MFTVKYRLVHGFETPNCCNDMKLSQFKILTFDVYGTLIDWESGMITALKPLTDRVAMNLGRDDILNAHAHYEATAQRFSPSRKYSELLATVYRRL</sequence>
<dbReference type="InterPro" id="IPR036412">
    <property type="entry name" value="HAD-like_sf"/>
</dbReference>
<dbReference type="Gene3D" id="1.10.150.750">
    <property type="match status" value="1"/>
</dbReference>
<proteinExistence type="predicted"/>
<dbReference type="Gene3D" id="3.40.50.1000">
    <property type="entry name" value="HAD superfamily/HAD-like"/>
    <property type="match status" value="1"/>
</dbReference>
<accession>A0A382WUF0</accession>
<feature type="non-terminal residue" evidence="1">
    <location>
        <position position="95"/>
    </location>
</feature>
<dbReference type="EMBL" id="UINC01162101">
    <property type="protein sequence ID" value="SVD61671.1"/>
    <property type="molecule type" value="Genomic_DNA"/>
</dbReference>
<dbReference type="InterPro" id="IPR023214">
    <property type="entry name" value="HAD_sf"/>
</dbReference>
<gene>
    <name evidence="1" type="ORF">METZ01_LOCUS414525</name>
</gene>
<evidence type="ECO:0000313" key="1">
    <source>
        <dbReference type="EMBL" id="SVD61671.1"/>
    </source>
</evidence>
<name>A0A382WUF0_9ZZZZ</name>
<organism evidence="1">
    <name type="scientific">marine metagenome</name>
    <dbReference type="NCBI Taxonomy" id="408172"/>
    <lineage>
        <taxon>unclassified sequences</taxon>
        <taxon>metagenomes</taxon>
        <taxon>ecological metagenomes</taxon>
    </lineage>
</organism>
<protein>
    <recommendedName>
        <fullName evidence="2">Haloacid dehalogenase, type II</fullName>
    </recommendedName>
</protein>
<evidence type="ECO:0008006" key="2">
    <source>
        <dbReference type="Google" id="ProtNLM"/>
    </source>
</evidence>
<dbReference type="SUPFAM" id="SSF56784">
    <property type="entry name" value="HAD-like"/>
    <property type="match status" value="1"/>
</dbReference>
<reference evidence="1" key="1">
    <citation type="submission" date="2018-05" db="EMBL/GenBank/DDBJ databases">
        <authorList>
            <person name="Lanie J.A."/>
            <person name="Ng W.-L."/>
            <person name="Kazmierczak K.M."/>
            <person name="Andrzejewski T.M."/>
            <person name="Davidsen T.M."/>
            <person name="Wayne K.J."/>
            <person name="Tettelin H."/>
            <person name="Glass J.I."/>
            <person name="Rusch D."/>
            <person name="Podicherti R."/>
            <person name="Tsui H.-C.T."/>
            <person name="Winkler M.E."/>
        </authorList>
    </citation>
    <scope>NUCLEOTIDE SEQUENCE</scope>
</reference>